<dbReference type="AlphaFoldDB" id="A0A4Q2EL02"/>
<dbReference type="InterPro" id="IPR004625">
    <property type="entry name" value="PyrdxlKinase"/>
</dbReference>
<dbReference type="Proteomes" id="UP000290624">
    <property type="component" value="Unassembled WGS sequence"/>
</dbReference>
<keyword evidence="2" id="KW-0808">Transferase</keyword>
<comment type="caution">
    <text evidence="7">The sequence shown here is derived from an EMBL/GenBank/DDBJ whole genome shotgun (WGS) entry which is preliminary data.</text>
</comment>
<dbReference type="CDD" id="cd01173">
    <property type="entry name" value="pyridoxal_pyridoxamine_kinase"/>
    <property type="match status" value="1"/>
</dbReference>
<dbReference type="RefSeq" id="WP_129457417.1">
    <property type="nucleotide sequence ID" value="NZ_PPCV01000001.1"/>
</dbReference>
<evidence type="ECO:0000313" key="8">
    <source>
        <dbReference type="Proteomes" id="UP000290624"/>
    </source>
</evidence>
<gene>
    <name evidence="7" type="ORF">C1706_01435</name>
</gene>
<evidence type="ECO:0000313" key="7">
    <source>
        <dbReference type="EMBL" id="RXW33452.1"/>
    </source>
</evidence>
<evidence type="ECO:0000259" key="6">
    <source>
        <dbReference type="Pfam" id="PF08543"/>
    </source>
</evidence>
<dbReference type="NCBIfam" id="NF004398">
    <property type="entry name" value="PRK05756.1"/>
    <property type="match status" value="1"/>
</dbReference>
<dbReference type="NCBIfam" id="TIGR00687">
    <property type="entry name" value="pyridox_kin"/>
    <property type="match status" value="1"/>
</dbReference>
<evidence type="ECO:0000256" key="2">
    <source>
        <dbReference type="ARBA" id="ARBA00022679"/>
    </source>
</evidence>
<dbReference type="SUPFAM" id="SSF53613">
    <property type="entry name" value="Ribokinase-like"/>
    <property type="match status" value="1"/>
</dbReference>
<evidence type="ECO:0000256" key="5">
    <source>
        <dbReference type="ARBA" id="ARBA00022840"/>
    </source>
</evidence>
<dbReference type="GO" id="GO:0008478">
    <property type="term" value="F:pyridoxal kinase activity"/>
    <property type="evidence" value="ECO:0007669"/>
    <property type="project" value="UniProtKB-EC"/>
</dbReference>
<name>A0A4Q2EL02_9ACTN</name>
<dbReference type="PANTHER" id="PTHR10534:SF2">
    <property type="entry name" value="PYRIDOXAL KINASE"/>
    <property type="match status" value="1"/>
</dbReference>
<protein>
    <recommendedName>
        <fullName evidence="1">pyridoxal kinase</fullName>
        <ecNumber evidence="1">2.7.1.35</ecNumber>
    </recommendedName>
</protein>
<evidence type="ECO:0000256" key="1">
    <source>
        <dbReference type="ARBA" id="ARBA00012104"/>
    </source>
</evidence>
<keyword evidence="4 7" id="KW-0418">Kinase</keyword>
<dbReference type="GO" id="GO:0005524">
    <property type="term" value="F:ATP binding"/>
    <property type="evidence" value="ECO:0007669"/>
    <property type="project" value="UniProtKB-KW"/>
</dbReference>
<dbReference type="Pfam" id="PF08543">
    <property type="entry name" value="Phos_pyr_kin"/>
    <property type="match status" value="1"/>
</dbReference>
<dbReference type="EMBL" id="PPCV01000001">
    <property type="protein sequence ID" value="RXW33452.1"/>
    <property type="molecule type" value="Genomic_DNA"/>
</dbReference>
<dbReference type="GO" id="GO:0005829">
    <property type="term" value="C:cytosol"/>
    <property type="evidence" value="ECO:0007669"/>
    <property type="project" value="TreeGrafter"/>
</dbReference>
<dbReference type="GO" id="GO:0009443">
    <property type="term" value="P:pyridoxal 5'-phosphate salvage"/>
    <property type="evidence" value="ECO:0007669"/>
    <property type="project" value="InterPro"/>
</dbReference>
<evidence type="ECO:0000256" key="4">
    <source>
        <dbReference type="ARBA" id="ARBA00022777"/>
    </source>
</evidence>
<sequence>MTTILSIQSSVAYGHVGNSAATFPLMRLGVDVWPVLTVHFSNNTSYPSKRGPLLAPSDVADVVQGIDELGVLPQVDAVLTGYQGAPAMGAEILRIVELVKQRNPQAVWCCDPVMGDVGRGMYVLAGIPEFMRDHVVPAADIMTPNHYELNYLTGRETHTIADVLSAADALRAAGPDTVLVTSVVAEGADPDTLTMLAVDAEGAWSVTTPLLERSFTGSGDLTASVFLASLLESGSLEAAIGRTASVVYSLLKKTTDLDQRELALVPAQDELVAPSFTFEVTRVR</sequence>
<dbReference type="Gene3D" id="3.40.1190.20">
    <property type="match status" value="1"/>
</dbReference>
<keyword evidence="8" id="KW-1185">Reference proteome</keyword>
<organism evidence="7 8">
    <name type="scientific">Propioniciclava flava</name>
    <dbReference type="NCBI Taxonomy" id="2072026"/>
    <lineage>
        <taxon>Bacteria</taxon>
        <taxon>Bacillati</taxon>
        <taxon>Actinomycetota</taxon>
        <taxon>Actinomycetes</taxon>
        <taxon>Propionibacteriales</taxon>
        <taxon>Propionibacteriaceae</taxon>
        <taxon>Propioniciclava</taxon>
    </lineage>
</organism>
<dbReference type="OrthoDB" id="9800808at2"/>
<proteinExistence type="predicted"/>
<dbReference type="InterPro" id="IPR029056">
    <property type="entry name" value="Ribokinase-like"/>
</dbReference>
<dbReference type="EC" id="2.7.1.35" evidence="1"/>
<keyword evidence="5" id="KW-0067">ATP-binding</keyword>
<reference evidence="7 8" key="1">
    <citation type="submission" date="2018-01" db="EMBL/GenBank/DDBJ databases">
        <title>Lactibacter flavus gen. nov., sp. nov., a novel bacterium of the family Propionibacteriaceae isolated from raw milk and dairy products.</title>
        <authorList>
            <person name="Wenning M."/>
            <person name="Breitenwieser F."/>
            <person name="Huptas C."/>
            <person name="von Neubeck M."/>
            <person name="Busse H.-J."/>
            <person name="Scherer S."/>
        </authorList>
    </citation>
    <scope>NUCLEOTIDE SEQUENCE [LARGE SCALE GENOMIC DNA]</scope>
    <source>
        <strain evidence="7 8">VG341</strain>
    </source>
</reference>
<dbReference type="InterPro" id="IPR013749">
    <property type="entry name" value="PM/HMP-P_kinase-1"/>
</dbReference>
<accession>A0A4Q2EL02</accession>
<evidence type="ECO:0000256" key="3">
    <source>
        <dbReference type="ARBA" id="ARBA00022741"/>
    </source>
</evidence>
<feature type="domain" description="Pyridoxamine kinase/Phosphomethylpyrimidine kinase" evidence="6">
    <location>
        <begin position="93"/>
        <end position="259"/>
    </location>
</feature>
<keyword evidence="3" id="KW-0547">Nucleotide-binding</keyword>
<dbReference type="PANTHER" id="PTHR10534">
    <property type="entry name" value="PYRIDOXAL KINASE"/>
    <property type="match status" value="1"/>
</dbReference>